<dbReference type="InterPro" id="IPR007712">
    <property type="entry name" value="RelE/ParE_toxin"/>
</dbReference>
<gene>
    <name evidence="2" type="ORF">A1355_01485</name>
</gene>
<name>A0A177P6Y0_9GAMM</name>
<comment type="caution">
    <text evidence="2">The sequence shown here is derived from an EMBL/GenBank/DDBJ whole genome shotgun (WGS) entry which is preliminary data.</text>
</comment>
<sequence>MDVERLRAFLQDKNPNAAARAGQTLRDGANYLSGFPMVGRPMNDGSERRELFLPFGAGAYVLRYRIDGDTLIIIRVWHSKELREV</sequence>
<protein>
    <submittedName>
        <fullName evidence="2">Plasmid stabilization protein</fullName>
    </submittedName>
</protein>
<dbReference type="InterPro" id="IPR035093">
    <property type="entry name" value="RelE/ParE_toxin_dom_sf"/>
</dbReference>
<evidence type="ECO:0000313" key="3">
    <source>
        <dbReference type="Proteomes" id="UP000077628"/>
    </source>
</evidence>
<dbReference type="STRING" id="702114.A1355_01485"/>
<reference evidence="3" key="1">
    <citation type="submission" date="2016-03" db="EMBL/GenBank/DDBJ databases">
        <authorList>
            <person name="Heylen K."/>
            <person name="De Vos P."/>
            <person name="Vekeman B."/>
        </authorList>
    </citation>
    <scope>NUCLEOTIDE SEQUENCE [LARGE SCALE GENOMIC DNA]</scope>
    <source>
        <strain evidence="3">R-45383</strain>
    </source>
</reference>
<accession>A0A177P6Y0</accession>
<proteinExistence type="predicted"/>
<keyword evidence="3" id="KW-1185">Reference proteome</keyword>
<dbReference type="EMBL" id="LUUK01000034">
    <property type="protein sequence ID" value="OAI25941.1"/>
    <property type="molecule type" value="Genomic_DNA"/>
</dbReference>
<evidence type="ECO:0000256" key="1">
    <source>
        <dbReference type="ARBA" id="ARBA00022649"/>
    </source>
</evidence>
<dbReference type="Pfam" id="PF05016">
    <property type="entry name" value="ParE_toxin"/>
    <property type="match status" value="1"/>
</dbReference>
<dbReference type="AlphaFoldDB" id="A0A177P6Y0"/>
<keyword evidence="1" id="KW-1277">Toxin-antitoxin system</keyword>
<dbReference type="Gene3D" id="3.30.2310.20">
    <property type="entry name" value="RelE-like"/>
    <property type="match status" value="1"/>
</dbReference>
<organism evidence="2 3">
    <name type="scientific">Methylomonas koyamae</name>
    <dbReference type="NCBI Taxonomy" id="702114"/>
    <lineage>
        <taxon>Bacteria</taxon>
        <taxon>Pseudomonadati</taxon>
        <taxon>Pseudomonadota</taxon>
        <taxon>Gammaproteobacteria</taxon>
        <taxon>Methylococcales</taxon>
        <taxon>Methylococcaceae</taxon>
        <taxon>Methylomonas</taxon>
    </lineage>
</organism>
<evidence type="ECO:0000313" key="2">
    <source>
        <dbReference type="EMBL" id="OAI25941.1"/>
    </source>
</evidence>
<dbReference type="Proteomes" id="UP000077628">
    <property type="component" value="Unassembled WGS sequence"/>
</dbReference>